<name>A0A6L5G992_9ACTN</name>
<sequence>MFAIRFHGRGGQGVVTAAEMLSQAAFIEGKFAQAVPTFGSERTGAPVVAYCRIADRAMRGREPVARPDALIIQDATLRFLPDVFAGMPAGGFLLVNSALPLAELGIGDRLAGLARARVASVNATQIAREHLGRPLPNTALLGAFAALADVLALESITAAIRRRFEGDLGEANVRAAAAAYELVAAQRRRHERAPLRGFRTVRAQAARR</sequence>
<dbReference type="InterPro" id="IPR019752">
    <property type="entry name" value="Pyrv/ketoisovalerate_OxRed_cat"/>
</dbReference>
<dbReference type="InterPro" id="IPR002869">
    <property type="entry name" value="Pyrv_flavodox_OxRed_cen"/>
</dbReference>
<dbReference type="PANTHER" id="PTHR43366:SF1">
    <property type="entry name" value="PYRUVATE SYNTHASE SUBUNIT PORC"/>
    <property type="match status" value="1"/>
</dbReference>
<dbReference type="InterPro" id="IPR051626">
    <property type="entry name" value="Oxidoreductase_gamma_subunit"/>
</dbReference>
<evidence type="ECO:0000259" key="2">
    <source>
        <dbReference type="Pfam" id="PF01558"/>
    </source>
</evidence>
<dbReference type="PANTHER" id="PTHR43366">
    <property type="entry name" value="PYRUVATE SYNTHASE SUBUNIT PORC"/>
    <property type="match status" value="1"/>
</dbReference>
<evidence type="ECO:0000313" key="4">
    <source>
        <dbReference type="Proteomes" id="UP000477750"/>
    </source>
</evidence>
<dbReference type="Pfam" id="PF01558">
    <property type="entry name" value="POR"/>
    <property type="match status" value="1"/>
</dbReference>
<proteinExistence type="predicted"/>
<feature type="domain" description="Pyruvate/ketoisovalerate oxidoreductase catalytic" evidence="2">
    <location>
        <begin position="10"/>
        <end position="181"/>
    </location>
</feature>
<evidence type="ECO:0000313" key="3">
    <source>
        <dbReference type="EMBL" id="MQM26186.1"/>
    </source>
</evidence>
<keyword evidence="4" id="KW-1185">Reference proteome</keyword>
<dbReference type="InterPro" id="IPR011894">
    <property type="entry name" value="PorC_KorC"/>
</dbReference>
<dbReference type="NCBIfam" id="TIGR02175">
    <property type="entry name" value="PorC_KorC"/>
    <property type="match status" value="1"/>
</dbReference>
<gene>
    <name evidence="3" type="ORF">GFD30_11475</name>
</gene>
<dbReference type="Proteomes" id="UP000477750">
    <property type="component" value="Unassembled WGS sequence"/>
</dbReference>
<comment type="caution">
    <text evidence="3">The sequence shown here is derived from an EMBL/GenBank/DDBJ whole genome shotgun (WGS) entry which is preliminary data.</text>
</comment>
<keyword evidence="1" id="KW-0560">Oxidoreductase</keyword>
<organism evidence="3 4">
    <name type="scientific">Glycomyces albidus</name>
    <dbReference type="NCBI Taxonomy" id="2656774"/>
    <lineage>
        <taxon>Bacteria</taxon>
        <taxon>Bacillati</taxon>
        <taxon>Actinomycetota</taxon>
        <taxon>Actinomycetes</taxon>
        <taxon>Glycomycetales</taxon>
        <taxon>Glycomycetaceae</taxon>
        <taxon>Glycomyces</taxon>
    </lineage>
</organism>
<dbReference type="EMBL" id="WIAO01000011">
    <property type="protein sequence ID" value="MQM26186.1"/>
    <property type="molecule type" value="Genomic_DNA"/>
</dbReference>
<dbReference type="GO" id="GO:0016625">
    <property type="term" value="F:oxidoreductase activity, acting on the aldehyde or oxo group of donors, iron-sulfur protein as acceptor"/>
    <property type="evidence" value="ECO:0007669"/>
    <property type="project" value="InterPro"/>
</dbReference>
<dbReference type="Gene3D" id="3.40.920.10">
    <property type="entry name" value="Pyruvate-ferredoxin oxidoreductase, PFOR, domain III"/>
    <property type="match status" value="1"/>
</dbReference>
<dbReference type="AlphaFoldDB" id="A0A6L5G992"/>
<dbReference type="SUPFAM" id="SSF53323">
    <property type="entry name" value="Pyruvate-ferredoxin oxidoreductase, PFOR, domain III"/>
    <property type="match status" value="1"/>
</dbReference>
<reference evidence="3 4" key="1">
    <citation type="submission" date="2019-10" db="EMBL/GenBank/DDBJ databases">
        <title>Glycomyces albidus sp. nov., a novel actinomycete isolated from rhizosphere soil of wheat (Triticum aestivum L.).</title>
        <authorList>
            <person name="Qian L."/>
        </authorList>
    </citation>
    <scope>NUCLEOTIDE SEQUENCE [LARGE SCALE GENOMIC DNA]</scope>
    <source>
        <strain evidence="3 4">NEAU-7082</strain>
    </source>
</reference>
<accession>A0A6L5G992</accession>
<evidence type="ECO:0000256" key="1">
    <source>
        <dbReference type="ARBA" id="ARBA00023002"/>
    </source>
</evidence>
<protein>
    <submittedName>
        <fullName evidence="3">2-oxoacid:acceptor oxidoreductase</fullName>
    </submittedName>
</protein>
<dbReference type="RefSeq" id="WP_153025352.1">
    <property type="nucleotide sequence ID" value="NZ_WIAO01000011.1"/>
</dbReference>